<evidence type="ECO:0000313" key="3">
    <source>
        <dbReference type="Proteomes" id="UP001499993"/>
    </source>
</evidence>
<feature type="region of interest" description="Disordered" evidence="1">
    <location>
        <begin position="1"/>
        <end position="60"/>
    </location>
</feature>
<proteinExistence type="predicted"/>
<organism evidence="2 3">
    <name type="scientific">Streptomonospora halophila</name>
    <dbReference type="NCBI Taxonomy" id="427369"/>
    <lineage>
        <taxon>Bacteria</taxon>
        <taxon>Bacillati</taxon>
        <taxon>Actinomycetota</taxon>
        <taxon>Actinomycetes</taxon>
        <taxon>Streptosporangiales</taxon>
        <taxon>Nocardiopsidaceae</taxon>
        <taxon>Streptomonospora</taxon>
    </lineage>
</organism>
<comment type="caution">
    <text evidence="2">The sequence shown here is derived from an EMBL/GenBank/DDBJ whole genome shotgun (WGS) entry which is preliminary data.</text>
</comment>
<protein>
    <submittedName>
        <fullName evidence="2">Uncharacterized protein</fullName>
    </submittedName>
</protein>
<gene>
    <name evidence="2" type="ORF">GCM10023224_42770</name>
</gene>
<dbReference type="Proteomes" id="UP001499993">
    <property type="component" value="Unassembled WGS sequence"/>
</dbReference>
<evidence type="ECO:0000256" key="1">
    <source>
        <dbReference type="SAM" id="MobiDB-lite"/>
    </source>
</evidence>
<evidence type="ECO:0000313" key="2">
    <source>
        <dbReference type="EMBL" id="GAA4953307.1"/>
    </source>
</evidence>
<sequence>MPRGTGAAQATSCPGEAQTLPSGAEADLPKLGELRGTLTPEEAERWKGVKALPARQGAGR</sequence>
<accession>A0ABP9GUG2</accession>
<name>A0ABP9GUG2_9ACTN</name>
<dbReference type="EMBL" id="BAABIK010000029">
    <property type="protein sequence ID" value="GAA4953307.1"/>
    <property type="molecule type" value="Genomic_DNA"/>
</dbReference>
<keyword evidence="3" id="KW-1185">Reference proteome</keyword>
<reference evidence="3" key="1">
    <citation type="journal article" date="2019" name="Int. J. Syst. Evol. Microbiol.">
        <title>The Global Catalogue of Microorganisms (GCM) 10K type strain sequencing project: providing services to taxonomists for standard genome sequencing and annotation.</title>
        <authorList>
            <consortium name="The Broad Institute Genomics Platform"/>
            <consortium name="The Broad Institute Genome Sequencing Center for Infectious Disease"/>
            <person name="Wu L."/>
            <person name="Ma J."/>
        </authorList>
    </citation>
    <scope>NUCLEOTIDE SEQUENCE [LARGE SCALE GENOMIC DNA]</scope>
    <source>
        <strain evidence="3">JCM 18123</strain>
    </source>
</reference>